<evidence type="ECO:0000313" key="2">
    <source>
        <dbReference type="Proteomes" id="UP000790709"/>
    </source>
</evidence>
<comment type="caution">
    <text evidence="1">The sequence shown here is derived from an EMBL/GenBank/DDBJ whole genome shotgun (WGS) entry which is preliminary data.</text>
</comment>
<evidence type="ECO:0000313" key="1">
    <source>
        <dbReference type="EMBL" id="KAH7923450.1"/>
    </source>
</evidence>
<dbReference type="Proteomes" id="UP000790709">
    <property type="component" value="Unassembled WGS sequence"/>
</dbReference>
<accession>A0ACB8BDM8</accession>
<gene>
    <name evidence="1" type="ORF">BV22DRAFT_1015432</name>
</gene>
<proteinExistence type="predicted"/>
<keyword evidence="2" id="KW-1185">Reference proteome</keyword>
<name>A0ACB8BDM8_9AGAM</name>
<organism evidence="1 2">
    <name type="scientific">Leucogyrophana mollusca</name>
    <dbReference type="NCBI Taxonomy" id="85980"/>
    <lineage>
        <taxon>Eukaryota</taxon>
        <taxon>Fungi</taxon>
        <taxon>Dikarya</taxon>
        <taxon>Basidiomycota</taxon>
        <taxon>Agaricomycotina</taxon>
        <taxon>Agaricomycetes</taxon>
        <taxon>Agaricomycetidae</taxon>
        <taxon>Boletales</taxon>
        <taxon>Boletales incertae sedis</taxon>
        <taxon>Leucogyrophana</taxon>
    </lineage>
</organism>
<reference evidence="1" key="1">
    <citation type="journal article" date="2021" name="New Phytol.">
        <title>Evolutionary innovations through gain and loss of genes in the ectomycorrhizal Boletales.</title>
        <authorList>
            <person name="Wu G."/>
            <person name="Miyauchi S."/>
            <person name="Morin E."/>
            <person name="Kuo A."/>
            <person name="Drula E."/>
            <person name="Varga T."/>
            <person name="Kohler A."/>
            <person name="Feng B."/>
            <person name="Cao Y."/>
            <person name="Lipzen A."/>
            <person name="Daum C."/>
            <person name="Hundley H."/>
            <person name="Pangilinan J."/>
            <person name="Johnson J."/>
            <person name="Barry K."/>
            <person name="LaButti K."/>
            <person name="Ng V."/>
            <person name="Ahrendt S."/>
            <person name="Min B."/>
            <person name="Choi I.G."/>
            <person name="Park H."/>
            <person name="Plett J.M."/>
            <person name="Magnuson J."/>
            <person name="Spatafora J.W."/>
            <person name="Nagy L.G."/>
            <person name="Henrissat B."/>
            <person name="Grigoriev I.V."/>
            <person name="Yang Z.L."/>
            <person name="Xu J."/>
            <person name="Martin F.M."/>
        </authorList>
    </citation>
    <scope>NUCLEOTIDE SEQUENCE</scope>
    <source>
        <strain evidence="1">KUC20120723A-06</strain>
    </source>
</reference>
<protein>
    <submittedName>
        <fullName evidence="1">Uncharacterized protein</fullName>
    </submittedName>
</protein>
<dbReference type="EMBL" id="MU266452">
    <property type="protein sequence ID" value="KAH7923450.1"/>
    <property type="molecule type" value="Genomic_DNA"/>
</dbReference>
<sequence length="315" mass="33926">MSKSLFLSSALPSSTRAALQRAGYETVDDLSGTSPEELSKELGIAISDSQAVFSASQRPAGPSTTQSVASLAVRPKSILSNHPAVDKLLGGGLPRGHILEISGPPGCIKESIALDFVRSVVEADEEVIFVDMQNMTSPAAIDKILRGSSTAPPHYQDLVRYMRLHTLPDLMIFIYNLLSELQPKTGLLVLNSIQFPFQSHPNLQPSKRTALLETIRQTLLQASASKNLSIIITSQMSTKMLNTDGSPANFETGAKAVMVPHLGPQFFYLPTGRSFRLIVAPGSRTTGALRLVSSPIYRLGQGPAPQEEYDLTGNI</sequence>